<sequence length="140" mass="16514">MFRLFDKLLGKITLPSIAPKPNSITQFYPFRGFSTGVGAYVGDKRNILDYHRRQLAAKHELRRKLYKAMWRDNDLPSSMREKARYKLSKLPRNSAFNRLRNRCIFTGRPRAVYEKFRMSRIVFRELASKGELLGVKKASW</sequence>
<dbReference type="GO" id="GO:0015935">
    <property type="term" value="C:small ribosomal subunit"/>
    <property type="evidence" value="ECO:0007669"/>
    <property type="project" value="TreeGrafter"/>
</dbReference>
<dbReference type="Pfam" id="PF00253">
    <property type="entry name" value="Ribosomal_S14"/>
    <property type="match status" value="1"/>
</dbReference>
<dbReference type="PANTHER" id="PTHR19836:SF30">
    <property type="entry name" value="RIBOSOMAL PROTEIN S14"/>
    <property type="match status" value="1"/>
</dbReference>
<keyword evidence="3" id="KW-0689">Ribosomal protein</keyword>
<evidence type="ECO:0000313" key="8">
    <source>
        <dbReference type="EMBL" id="KAK9673632.1"/>
    </source>
</evidence>
<evidence type="ECO:0000256" key="7">
    <source>
        <dbReference type="ARBA" id="ARBA00042804"/>
    </source>
</evidence>
<evidence type="ECO:0000256" key="3">
    <source>
        <dbReference type="ARBA" id="ARBA00022980"/>
    </source>
</evidence>
<name>A0AAW1HC81_SAPOF</name>
<dbReference type="PROSITE" id="PS00527">
    <property type="entry name" value="RIBOSOMAL_S14"/>
    <property type="match status" value="1"/>
</dbReference>
<comment type="subcellular location">
    <subcellularLocation>
        <location evidence="1">Mitochondrion</location>
    </subcellularLocation>
</comment>
<dbReference type="InterPro" id="IPR001209">
    <property type="entry name" value="Ribosomal_uS14"/>
</dbReference>
<gene>
    <name evidence="8" type="ORF">RND81_12G180000</name>
</gene>
<dbReference type="Proteomes" id="UP001443914">
    <property type="component" value="Unassembled WGS sequence"/>
</dbReference>
<dbReference type="EMBL" id="JBDFQZ010000012">
    <property type="protein sequence ID" value="KAK9673632.1"/>
    <property type="molecule type" value="Genomic_DNA"/>
</dbReference>
<dbReference type="GO" id="GO:0005739">
    <property type="term" value="C:mitochondrion"/>
    <property type="evidence" value="ECO:0007669"/>
    <property type="project" value="UniProtKB-SubCell"/>
</dbReference>
<evidence type="ECO:0000313" key="9">
    <source>
        <dbReference type="Proteomes" id="UP001443914"/>
    </source>
</evidence>
<dbReference type="GO" id="GO:0003735">
    <property type="term" value="F:structural constituent of ribosome"/>
    <property type="evidence" value="ECO:0007669"/>
    <property type="project" value="InterPro"/>
</dbReference>
<evidence type="ECO:0000256" key="2">
    <source>
        <dbReference type="ARBA" id="ARBA00009083"/>
    </source>
</evidence>
<evidence type="ECO:0000256" key="4">
    <source>
        <dbReference type="ARBA" id="ARBA00023128"/>
    </source>
</evidence>
<comment type="similarity">
    <text evidence="2">Belongs to the universal ribosomal protein uS14 family.</text>
</comment>
<keyword evidence="5" id="KW-0687">Ribonucleoprotein</keyword>
<dbReference type="AlphaFoldDB" id="A0AAW1HC81"/>
<protein>
    <recommendedName>
        <fullName evidence="6">Small ribosomal subunit protein uS14m</fullName>
    </recommendedName>
    <alternativeName>
        <fullName evidence="7">Ribosomal protein S14, mitochondrial</fullName>
    </alternativeName>
</protein>
<dbReference type="Gene3D" id="1.10.287.1480">
    <property type="match status" value="1"/>
</dbReference>
<evidence type="ECO:0000256" key="6">
    <source>
        <dbReference type="ARBA" id="ARBA00040774"/>
    </source>
</evidence>
<organism evidence="8 9">
    <name type="scientific">Saponaria officinalis</name>
    <name type="common">Common soapwort</name>
    <name type="synonym">Lychnis saponaria</name>
    <dbReference type="NCBI Taxonomy" id="3572"/>
    <lineage>
        <taxon>Eukaryota</taxon>
        <taxon>Viridiplantae</taxon>
        <taxon>Streptophyta</taxon>
        <taxon>Embryophyta</taxon>
        <taxon>Tracheophyta</taxon>
        <taxon>Spermatophyta</taxon>
        <taxon>Magnoliopsida</taxon>
        <taxon>eudicotyledons</taxon>
        <taxon>Gunneridae</taxon>
        <taxon>Pentapetalae</taxon>
        <taxon>Caryophyllales</taxon>
        <taxon>Caryophyllaceae</taxon>
        <taxon>Caryophylleae</taxon>
        <taxon>Saponaria</taxon>
    </lineage>
</organism>
<proteinExistence type="inferred from homology"/>
<comment type="caution">
    <text evidence="8">The sequence shown here is derived from an EMBL/GenBank/DDBJ whole genome shotgun (WGS) entry which is preliminary data.</text>
</comment>
<accession>A0AAW1HC81</accession>
<reference evidence="8" key="1">
    <citation type="submission" date="2024-03" db="EMBL/GenBank/DDBJ databases">
        <title>WGS assembly of Saponaria officinalis var. Norfolk2.</title>
        <authorList>
            <person name="Jenkins J."/>
            <person name="Shu S."/>
            <person name="Grimwood J."/>
            <person name="Barry K."/>
            <person name="Goodstein D."/>
            <person name="Schmutz J."/>
            <person name="Leebens-Mack J."/>
            <person name="Osbourn A."/>
        </authorList>
    </citation>
    <scope>NUCLEOTIDE SEQUENCE [LARGE SCALE GENOMIC DNA]</scope>
    <source>
        <strain evidence="8">JIC</strain>
    </source>
</reference>
<dbReference type="FunFam" id="1.10.287.1480:FF:000001">
    <property type="entry name" value="30S ribosomal protein S14"/>
    <property type="match status" value="1"/>
</dbReference>
<evidence type="ECO:0000256" key="5">
    <source>
        <dbReference type="ARBA" id="ARBA00023274"/>
    </source>
</evidence>
<dbReference type="SUPFAM" id="SSF57716">
    <property type="entry name" value="Glucocorticoid receptor-like (DNA-binding domain)"/>
    <property type="match status" value="1"/>
</dbReference>
<dbReference type="NCBIfam" id="NF006477">
    <property type="entry name" value="PRK08881.1"/>
    <property type="match status" value="1"/>
</dbReference>
<evidence type="ECO:0000256" key="1">
    <source>
        <dbReference type="ARBA" id="ARBA00004173"/>
    </source>
</evidence>
<dbReference type="InterPro" id="IPR018271">
    <property type="entry name" value="Ribosomal_uS14_CS"/>
</dbReference>
<dbReference type="PANTHER" id="PTHR19836">
    <property type="entry name" value="30S RIBOSOMAL PROTEIN S14"/>
    <property type="match status" value="1"/>
</dbReference>
<keyword evidence="4" id="KW-0496">Mitochondrion</keyword>
<dbReference type="GO" id="GO:0006412">
    <property type="term" value="P:translation"/>
    <property type="evidence" value="ECO:0007669"/>
    <property type="project" value="InterPro"/>
</dbReference>
<keyword evidence="9" id="KW-1185">Reference proteome</keyword>